<dbReference type="EMBL" id="CAJNNV010006499">
    <property type="protein sequence ID" value="CAE8593700.1"/>
    <property type="molecule type" value="Genomic_DNA"/>
</dbReference>
<protein>
    <submittedName>
        <fullName evidence="1">Uncharacterized protein</fullName>
    </submittedName>
</protein>
<name>A0A813E741_POLGL</name>
<proteinExistence type="predicted"/>
<gene>
    <name evidence="1" type="ORF">PGLA1383_LOCUS12289</name>
</gene>
<evidence type="ECO:0000313" key="2">
    <source>
        <dbReference type="Proteomes" id="UP000654075"/>
    </source>
</evidence>
<sequence length="204" mass="21076">VPGGGFGDFNGCSGAWPGVYVKNGGPCSASDDTENCNIFGGFKYAGSDLAAGGGPVFCADIGSAYPEAVEACKWMFGASGSYSLNPWPAASDRGIGNPFIRKIRSVTCPASMRQRTNCPAFDCSKGECVDPEVLLSQAPNPSAGVDSIRHRAHSVPFEVITILLGVVFLCGFALRHAIGFTAPHGVANSEDQGSLLTSHIVATA</sequence>
<dbReference type="Gene3D" id="2.40.40.10">
    <property type="entry name" value="RlpA-like domain"/>
    <property type="match status" value="1"/>
</dbReference>
<dbReference type="Proteomes" id="UP000654075">
    <property type="component" value="Unassembled WGS sequence"/>
</dbReference>
<evidence type="ECO:0000313" key="1">
    <source>
        <dbReference type="EMBL" id="CAE8593700.1"/>
    </source>
</evidence>
<comment type="caution">
    <text evidence="1">The sequence shown here is derived from an EMBL/GenBank/DDBJ whole genome shotgun (WGS) entry which is preliminary data.</text>
</comment>
<dbReference type="InterPro" id="IPR036908">
    <property type="entry name" value="RlpA-like_sf"/>
</dbReference>
<accession>A0A813E741</accession>
<feature type="non-terminal residue" evidence="1">
    <location>
        <position position="204"/>
    </location>
</feature>
<keyword evidence="2" id="KW-1185">Reference proteome</keyword>
<organism evidence="1 2">
    <name type="scientific">Polarella glacialis</name>
    <name type="common">Dinoflagellate</name>
    <dbReference type="NCBI Taxonomy" id="89957"/>
    <lineage>
        <taxon>Eukaryota</taxon>
        <taxon>Sar</taxon>
        <taxon>Alveolata</taxon>
        <taxon>Dinophyceae</taxon>
        <taxon>Suessiales</taxon>
        <taxon>Suessiaceae</taxon>
        <taxon>Polarella</taxon>
    </lineage>
</organism>
<reference evidence="1" key="1">
    <citation type="submission" date="2021-02" db="EMBL/GenBank/DDBJ databases">
        <authorList>
            <person name="Dougan E. K."/>
            <person name="Rhodes N."/>
            <person name="Thang M."/>
            <person name="Chan C."/>
        </authorList>
    </citation>
    <scope>NUCLEOTIDE SEQUENCE</scope>
</reference>
<dbReference type="AlphaFoldDB" id="A0A813E741"/>